<keyword evidence="2 3" id="KW-0802">TPR repeat</keyword>
<dbReference type="InterPro" id="IPR013360">
    <property type="entry name" value="Pilus_4_PilW"/>
</dbReference>
<reference evidence="4 5" key="1">
    <citation type="submission" date="2016-10" db="EMBL/GenBank/DDBJ databases">
        <authorList>
            <person name="de Groot N.N."/>
        </authorList>
    </citation>
    <scope>NUCLEOTIDE SEQUENCE [LARGE SCALE GENOMIC DNA]</scope>
    <source>
        <strain evidence="4 5">Nm22</strain>
    </source>
</reference>
<evidence type="ECO:0000256" key="1">
    <source>
        <dbReference type="ARBA" id="ARBA00022737"/>
    </source>
</evidence>
<dbReference type="InterPro" id="IPR019734">
    <property type="entry name" value="TPR_rpt"/>
</dbReference>
<dbReference type="PROSITE" id="PS50005">
    <property type="entry name" value="TPR"/>
    <property type="match status" value="3"/>
</dbReference>
<name>A0A1H8FIY5_9PROT</name>
<dbReference type="OrthoDB" id="9814042at2"/>
<dbReference type="Pfam" id="PF13431">
    <property type="entry name" value="TPR_17"/>
    <property type="match status" value="1"/>
</dbReference>
<dbReference type="PANTHER" id="PTHR44858:SF1">
    <property type="entry name" value="UDP-N-ACETYLGLUCOSAMINE--PEPTIDE N-ACETYLGLUCOSAMINYLTRANSFERASE SPINDLY-RELATED"/>
    <property type="match status" value="1"/>
</dbReference>
<dbReference type="EMBL" id="FOCP01000013">
    <property type="protein sequence ID" value="SEN31570.1"/>
    <property type="molecule type" value="Genomic_DNA"/>
</dbReference>
<evidence type="ECO:0000313" key="4">
    <source>
        <dbReference type="EMBL" id="SEN31570.1"/>
    </source>
</evidence>
<accession>A0A1H8FIY5</accession>
<evidence type="ECO:0000313" key="5">
    <source>
        <dbReference type="Proteomes" id="UP000199459"/>
    </source>
</evidence>
<organism evidence="4 5">
    <name type="scientific">Nitrosomonas marina</name>
    <dbReference type="NCBI Taxonomy" id="917"/>
    <lineage>
        <taxon>Bacteria</taxon>
        <taxon>Pseudomonadati</taxon>
        <taxon>Pseudomonadota</taxon>
        <taxon>Betaproteobacteria</taxon>
        <taxon>Nitrosomonadales</taxon>
        <taxon>Nitrosomonadaceae</taxon>
        <taxon>Nitrosomonas</taxon>
    </lineage>
</organism>
<dbReference type="RefSeq" id="WP_090632434.1">
    <property type="nucleotide sequence ID" value="NZ_FOCP01000013.1"/>
</dbReference>
<dbReference type="Gene3D" id="1.25.40.10">
    <property type="entry name" value="Tetratricopeptide repeat domain"/>
    <property type="match status" value="1"/>
</dbReference>
<feature type="repeat" description="TPR" evidence="3">
    <location>
        <begin position="52"/>
        <end position="85"/>
    </location>
</feature>
<dbReference type="AlphaFoldDB" id="A0A1H8FIY5"/>
<evidence type="ECO:0000256" key="3">
    <source>
        <dbReference type="PROSITE-ProRule" id="PRU00339"/>
    </source>
</evidence>
<protein>
    <submittedName>
        <fullName evidence="4">Type IV pilus assembly protein PilF</fullName>
    </submittedName>
</protein>
<evidence type="ECO:0000256" key="2">
    <source>
        <dbReference type="ARBA" id="ARBA00022803"/>
    </source>
</evidence>
<dbReference type="InterPro" id="IPR011990">
    <property type="entry name" value="TPR-like_helical_dom_sf"/>
</dbReference>
<dbReference type="PROSITE" id="PS51257">
    <property type="entry name" value="PROKAR_LIPOPROTEIN"/>
    <property type="match status" value="1"/>
</dbReference>
<dbReference type="PANTHER" id="PTHR44858">
    <property type="entry name" value="TETRATRICOPEPTIDE REPEAT PROTEIN 6"/>
    <property type="match status" value="1"/>
</dbReference>
<feature type="repeat" description="TPR" evidence="3">
    <location>
        <begin position="158"/>
        <end position="191"/>
    </location>
</feature>
<dbReference type="SMART" id="SM00028">
    <property type="entry name" value="TPR"/>
    <property type="match status" value="3"/>
</dbReference>
<dbReference type="SUPFAM" id="SSF48452">
    <property type="entry name" value="TPR-like"/>
    <property type="match status" value="1"/>
</dbReference>
<dbReference type="InterPro" id="IPR050498">
    <property type="entry name" value="Ycf3"/>
</dbReference>
<dbReference type="PROSITE" id="PS50293">
    <property type="entry name" value="TPR_REGION"/>
    <property type="match status" value="1"/>
</dbReference>
<dbReference type="Proteomes" id="UP000199459">
    <property type="component" value="Unassembled WGS sequence"/>
</dbReference>
<dbReference type="NCBIfam" id="TIGR02521">
    <property type="entry name" value="type_IV_pilW"/>
    <property type="match status" value="1"/>
</dbReference>
<keyword evidence="1" id="KW-0677">Repeat</keyword>
<dbReference type="STRING" id="917.SAMN05216326_10242"/>
<gene>
    <name evidence="4" type="ORF">SAMN05216325_11358</name>
</gene>
<proteinExistence type="predicted"/>
<sequence length="270" mass="30514">MNAILRKIKLASNTKLPVFVVVLNIFLSGCVHEPVEGRLTPEQTAARLEKSARIHTELAAEYYYRGQYKVAMEEIVAALDSNPNYAPAFSVLGLINMALGEDDKAQSNFNRALKIDPKNSELHNNYGWFLCERYPDQIDKAINHFMTALKDPLYETHHVAYANAGICELKRKNFSEASLYFNESLSLQPNYRPALVGLIEMDFNSGNNALAQSKLSDFMQKYQPTARSLWLGIQIEQKAGNTRAANSYLFQLQKNFPNSRETRALREGGL</sequence>
<feature type="repeat" description="TPR" evidence="3">
    <location>
        <begin position="86"/>
        <end position="119"/>
    </location>
</feature>